<protein>
    <submittedName>
        <fullName evidence="1">E3 ubiquitin-protein ligase bre1</fullName>
        <ecNumber evidence="1">2.3.2.27</ecNumber>
    </submittedName>
</protein>
<proteinExistence type="predicted"/>
<keyword evidence="2" id="KW-1185">Reference proteome</keyword>
<evidence type="ECO:0000313" key="1">
    <source>
        <dbReference type="EMBL" id="KAK8213353.1"/>
    </source>
</evidence>
<name>A0ACC3SGI5_9PEZI</name>
<reference evidence="1" key="1">
    <citation type="submission" date="2024-02" db="EMBL/GenBank/DDBJ databases">
        <title>Metagenome Assembled Genome of Zalaria obscura JY119.</title>
        <authorList>
            <person name="Vighnesh L."/>
            <person name="Jagadeeshwari U."/>
            <person name="Venkata Ramana C."/>
            <person name="Sasikala C."/>
        </authorList>
    </citation>
    <scope>NUCLEOTIDE SEQUENCE</scope>
    <source>
        <strain evidence="1">JY119</strain>
    </source>
</reference>
<keyword evidence="1" id="KW-0012">Acyltransferase</keyword>
<dbReference type="EMBL" id="JAMKPW020000011">
    <property type="protein sequence ID" value="KAK8213353.1"/>
    <property type="molecule type" value="Genomic_DNA"/>
</dbReference>
<evidence type="ECO:0000313" key="2">
    <source>
        <dbReference type="Proteomes" id="UP001320706"/>
    </source>
</evidence>
<keyword evidence="1" id="KW-0808">Transferase</keyword>
<comment type="caution">
    <text evidence="1">The sequence shown here is derived from an EMBL/GenBank/DDBJ whole genome shotgun (WGS) entry which is preliminary data.</text>
</comment>
<organism evidence="1 2">
    <name type="scientific">Zalaria obscura</name>
    <dbReference type="NCBI Taxonomy" id="2024903"/>
    <lineage>
        <taxon>Eukaryota</taxon>
        <taxon>Fungi</taxon>
        <taxon>Dikarya</taxon>
        <taxon>Ascomycota</taxon>
        <taxon>Pezizomycotina</taxon>
        <taxon>Dothideomycetes</taxon>
        <taxon>Dothideomycetidae</taxon>
        <taxon>Dothideales</taxon>
        <taxon>Zalariaceae</taxon>
        <taxon>Zalaria</taxon>
    </lineage>
</organism>
<accession>A0ACC3SGI5</accession>
<sequence>MRLSDSQTGPVPSFSKTTMEERKRSLVADDDVAPPSKRQASAANGNLPRMEPEKEKDVENYQKDAILRQMKEYKREKRLFEDKVSELTKRSVYHDDHLRAIDAWFSQLLDEIKILAGDSTSSSDTQSDKEIFKSALVFEDHAVFEEHLKNRSKNIKAAIADIFGRLPSAPPEVKELQERLAALLAAEKAHIVERQRITGERDQLSERLENASYRYLIAEKKLDRAKSAAVQKLERQAIMGGNSEPPSASEGKKPAAIKSEQSEVNGEVDHAANAAAETARREAMAASEKRKVQLEQLEAENKRLNDDLTSARTRMAVLSDDDYAKTDLFKLLKSQYEDVIKRINDLEAKNVQLREEAQKLQAERTLYRNQVDEESRTANTEMEVQLARAETDLARIRSLRDELASEVAIRKAAQDQQKLSTDQAKELATARDDRISALESEVERLRLELGQTDATGPALDDMSVDDLKTKLRTLEKQYSLLSNELPSMEAAWRKTQTLAAKKVSEAANWEEQISRISAEKAKADQKYFAAMKSKEAREIELRALKTQNAKSSEIVSQLKDAESNTRALAINLEKQLSEAKENLTSLSHQNRALQQKVSEGNIVSEGLKSQVAELKKLTTAKDAEALAAASAKRQVEVELEELRVRLEDTRRSLDKLKKQGSSASSADSDDWRVSYRHRRRSHKQYIDVSTESRHLSGLQLEPAQHRPQALQPRLLQRVCAESHLEPLAKVPFMRKSLRRKRLHAHHPDLSWNYRLRPTVHVDSEPQEYVGPSSYDTACTCFVVGGTWGSMLRLLSHAKHVSDRSRLLDDTRWRHAGTSYVPKHARACRPLFLGRQALFLRSDEINQLTSGMISNHTATCRFETVTSFVMPFAEAADRDLI</sequence>
<gene>
    <name evidence="1" type="primary">BRE1</name>
    <name evidence="1" type="ORF">M8818_002652</name>
</gene>
<dbReference type="Proteomes" id="UP001320706">
    <property type="component" value="Unassembled WGS sequence"/>
</dbReference>
<dbReference type="EC" id="2.3.2.27" evidence="1"/>